<dbReference type="EMBL" id="FNUE01000001">
    <property type="protein sequence ID" value="SED96835.1"/>
    <property type="molecule type" value="Genomic_DNA"/>
</dbReference>
<accession>A0A0M9CGG6</accession>
<evidence type="ECO:0000313" key="4">
    <source>
        <dbReference type="Proteomes" id="UP000037716"/>
    </source>
</evidence>
<protein>
    <recommendedName>
        <fullName evidence="6">Lipoprotein</fullName>
    </recommendedName>
</protein>
<dbReference type="AlphaFoldDB" id="A0A0M9CGG6"/>
<comment type="caution">
    <text evidence="2">The sequence shown here is derived from an EMBL/GenBank/DDBJ whole genome shotgun (WGS) entry which is preliminary data.</text>
</comment>
<evidence type="ECO:0000313" key="5">
    <source>
        <dbReference type="Proteomes" id="UP000183071"/>
    </source>
</evidence>
<organism evidence="2 4">
    <name type="scientific">Polaribacter dokdonensis DSW-5</name>
    <dbReference type="NCBI Taxonomy" id="1300348"/>
    <lineage>
        <taxon>Bacteria</taxon>
        <taxon>Pseudomonadati</taxon>
        <taxon>Bacteroidota</taxon>
        <taxon>Flavobacteriia</taxon>
        <taxon>Flavobacteriales</taxon>
        <taxon>Flavobacteriaceae</taxon>
    </lineage>
</organism>
<name>A0A0M9CGG6_9FLAO</name>
<feature type="chain" id="PRO_5005833377" description="Lipoprotein" evidence="1">
    <location>
        <begin position="23"/>
        <end position="134"/>
    </location>
</feature>
<keyword evidence="5" id="KW-1185">Reference proteome</keyword>
<dbReference type="PROSITE" id="PS51257">
    <property type="entry name" value="PROKAR_LIPOPROTEIN"/>
    <property type="match status" value="1"/>
</dbReference>
<feature type="signal peptide" evidence="1">
    <location>
        <begin position="1"/>
        <end position="22"/>
    </location>
</feature>
<dbReference type="PATRIC" id="fig|1300348.6.peg.1611"/>
<gene>
    <name evidence="2" type="ORF">I602_1612</name>
    <name evidence="3" type="ORF">SAMN05444353_0155</name>
</gene>
<sequence length="134" mass="15419">MLRRVSLPLKLLLLLCFLTSCKCKKLTADSEQIIETANDNMIVEQNYNNNKTYLLITSYKNDLTSRKIIDYKVLNASDKKVVKSGKFEGTKLIWHSNNQLIGYLHVGMIKKDNDDILLDNNKLSKENSIIIEIK</sequence>
<proteinExistence type="predicted"/>
<reference evidence="2 4" key="1">
    <citation type="submission" date="2015-07" db="EMBL/GenBank/DDBJ databases">
        <title>Genome of Polaribacter dokdonenesis DSW-5, isolated from seawater off Dokdo in Korea.</title>
        <authorList>
            <person name="Yoon K."/>
            <person name="Song J.Y."/>
            <person name="Kim J.F."/>
        </authorList>
    </citation>
    <scope>NUCLEOTIDE SEQUENCE [LARGE SCALE GENOMIC DNA]</scope>
    <source>
        <strain evidence="2 4">DSW-5</strain>
    </source>
</reference>
<dbReference type="Proteomes" id="UP000183071">
    <property type="component" value="Unassembled WGS sequence"/>
</dbReference>
<evidence type="ECO:0000313" key="3">
    <source>
        <dbReference type="EMBL" id="SED96835.1"/>
    </source>
</evidence>
<evidence type="ECO:0000313" key="2">
    <source>
        <dbReference type="EMBL" id="KOY52052.1"/>
    </source>
</evidence>
<dbReference type="OrthoDB" id="1203143at2"/>
<evidence type="ECO:0008006" key="6">
    <source>
        <dbReference type="Google" id="ProtNLM"/>
    </source>
</evidence>
<dbReference type="Proteomes" id="UP000037716">
    <property type="component" value="Unassembled WGS sequence"/>
</dbReference>
<evidence type="ECO:0000256" key="1">
    <source>
        <dbReference type="SAM" id="SignalP"/>
    </source>
</evidence>
<dbReference type="STRING" id="1300348.I602_1612"/>
<dbReference type="EMBL" id="LGBR01000001">
    <property type="protein sequence ID" value="KOY52052.1"/>
    <property type="molecule type" value="Genomic_DNA"/>
</dbReference>
<dbReference type="RefSeq" id="WP_053974188.1">
    <property type="nucleotide sequence ID" value="NZ_FNUE01000001.1"/>
</dbReference>
<keyword evidence="1" id="KW-0732">Signal</keyword>
<reference evidence="3 5" key="2">
    <citation type="submission" date="2016-10" db="EMBL/GenBank/DDBJ databases">
        <authorList>
            <person name="Varghese N."/>
            <person name="Submissions S."/>
        </authorList>
    </citation>
    <scope>NUCLEOTIDE SEQUENCE [LARGE SCALE GENOMIC DNA]</scope>
    <source>
        <strain evidence="3 5">DSW-5</strain>
    </source>
</reference>